<dbReference type="Gene3D" id="3.30.420.40">
    <property type="match status" value="2"/>
</dbReference>
<dbReference type="Pfam" id="PF00814">
    <property type="entry name" value="TsaD"/>
    <property type="match status" value="1"/>
</dbReference>
<dbReference type="InterPro" id="IPR017861">
    <property type="entry name" value="KAE1/TsaD"/>
</dbReference>
<gene>
    <name evidence="7 9" type="primary">tsaD</name>
    <name evidence="9" type="ORF">CH339_12675</name>
</gene>
<comment type="function">
    <text evidence="7">Required for the formation of a threonylcarbamoyl group on adenosine at position 37 (t(6)A37) in tRNAs that read codons beginning with adenine. Is involved in the transfer of the threonylcarbamoyl moiety of threonylcarbamoyl-AMP (TC-AMP) to the N6 group of A37, together with TsaE and TsaB. TsaD likely plays a direct catalytic role in this reaction.</text>
</comment>
<feature type="binding site" evidence="7">
    <location>
        <position position="115"/>
    </location>
    <ligand>
        <name>Fe cation</name>
        <dbReference type="ChEBI" id="CHEBI:24875"/>
    </ligand>
</feature>
<sequence>MIVLGIETSCDETAAAVVHRDAEGRGTILSDVVWSQIEAHAAFGGVVPEIAARAHVEALDRIIGTAMAEAGVGFRDLSGIAATAGPGLVGGLLVGLTTAKAIAAASGKPLLAVNHLAAHALTPRLVGELAFPYLMFLVSGGHTQILLVRDVGHYERWGTTIDDALGEAFDKTAKLLGLAYPGGPEVEKAARQGDAKRFDLPRPLIDRPSLDFSFAGLKTAVRLAAKGVAPLTDQDVADICAAFQGAVADVVRKKLTAALKRFSEEFPGWPIGFAAAGGVASNGVLRAVLTEVAEAAGARFLALPPKLCTDNGAMIAWAGAERLSRGESDSLDFAARARWPLDESASPMVGSGRLGAKV</sequence>
<keyword evidence="7" id="KW-0963">Cytoplasm</keyword>
<dbReference type="GO" id="GO:0005737">
    <property type="term" value="C:cytoplasm"/>
    <property type="evidence" value="ECO:0007669"/>
    <property type="project" value="UniProtKB-SubCell"/>
</dbReference>
<evidence type="ECO:0000313" key="10">
    <source>
        <dbReference type="Proteomes" id="UP000249299"/>
    </source>
</evidence>
<dbReference type="OrthoDB" id="9806197at2"/>
<dbReference type="RefSeq" id="WP_111434737.1">
    <property type="nucleotide sequence ID" value="NZ_JACIGG010000010.1"/>
</dbReference>
<dbReference type="EC" id="2.3.1.234" evidence="7"/>
<feature type="binding site" evidence="7">
    <location>
        <position position="187"/>
    </location>
    <ligand>
        <name>substrate</name>
    </ligand>
</feature>
<evidence type="ECO:0000256" key="6">
    <source>
        <dbReference type="ARBA" id="ARBA00048117"/>
    </source>
</evidence>
<feature type="binding site" evidence="7">
    <location>
        <begin position="137"/>
        <end position="141"/>
    </location>
    <ligand>
        <name>substrate</name>
    </ligand>
</feature>
<keyword evidence="4 7" id="KW-0408">Iron</keyword>
<keyword evidence="5 7" id="KW-0012">Acyltransferase</keyword>
<evidence type="ECO:0000259" key="8">
    <source>
        <dbReference type="Pfam" id="PF00814"/>
    </source>
</evidence>
<evidence type="ECO:0000256" key="7">
    <source>
        <dbReference type="HAMAP-Rule" id="MF_01445"/>
    </source>
</evidence>
<comment type="cofactor">
    <cofactor evidence="7">
        <name>Fe(2+)</name>
        <dbReference type="ChEBI" id="CHEBI:29033"/>
    </cofactor>
    <text evidence="7">Binds 1 Fe(2+) ion per subunit.</text>
</comment>
<evidence type="ECO:0000256" key="5">
    <source>
        <dbReference type="ARBA" id="ARBA00023315"/>
    </source>
</evidence>
<feature type="binding site" evidence="7">
    <location>
        <position position="119"/>
    </location>
    <ligand>
        <name>Fe cation</name>
        <dbReference type="ChEBI" id="CHEBI:24875"/>
    </ligand>
</feature>
<dbReference type="GO" id="GO:0002949">
    <property type="term" value="P:tRNA threonylcarbamoyladenosine modification"/>
    <property type="evidence" value="ECO:0007669"/>
    <property type="project" value="UniProtKB-UniRule"/>
</dbReference>
<dbReference type="PRINTS" id="PR00789">
    <property type="entry name" value="OSIALOPTASE"/>
</dbReference>
<dbReference type="CDD" id="cd24133">
    <property type="entry name" value="ASKHA_NBD_TsaD_bac"/>
    <property type="match status" value="1"/>
</dbReference>
<feature type="binding site" evidence="7">
    <location>
        <position position="282"/>
    </location>
    <ligand>
        <name>substrate</name>
    </ligand>
</feature>
<dbReference type="SUPFAM" id="SSF53067">
    <property type="entry name" value="Actin-like ATPase domain"/>
    <property type="match status" value="2"/>
</dbReference>
<evidence type="ECO:0000256" key="4">
    <source>
        <dbReference type="ARBA" id="ARBA00023004"/>
    </source>
</evidence>
<feature type="domain" description="Gcp-like" evidence="8">
    <location>
        <begin position="27"/>
        <end position="317"/>
    </location>
</feature>
<dbReference type="InterPro" id="IPR000905">
    <property type="entry name" value="Gcp-like_dom"/>
</dbReference>
<comment type="caution">
    <text evidence="9">The sequence shown here is derived from an EMBL/GenBank/DDBJ whole genome shotgun (WGS) entry which is preliminary data.</text>
</comment>
<evidence type="ECO:0000256" key="1">
    <source>
        <dbReference type="ARBA" id="ARBA00022679"/>
    </source>
</evidence>
<evidence type="ECO:0000256" key="2">
    <source>
        <dbReference type="ARBA" id="ARBA00022694"/>
    </source>
</evidence>
<dbReference type="FunFam" id="3.30.420.40:FF:000012">
    <property type="entry name" value="tRNA N6-adenosine threonylcarbamoyltransferase"/>
    <property type="match status" value="1"/>
</dbReference>
<dbReference type="PANTHER" id="PTHR11735:SF6">
    <property type="entry name" value="TRNA N6-ADENOSINE THREONYLCARBAMOYLTRANSFERASE, MITOCHONDRIAL"/>
    <property type="match status" value="1"/>
</dbReference>
<comment type="similarity">
    <text evidence="7">Belongs to the KAE1 / TsaD family.</text>
</comment>
<dbReference type="NCBIfam" id="TIGR00329">
    <property type="entry name" value="gcp_kae1"/>
    <property type="match status" value="1"/>
</dbReference>
<feature type="binding site" evidence="7">
    <location>
        <position position="170"/>
    </location>
    <ligand>
        <name>substrate</name>
    </ligand>
</feature>
<dbReference type="NCBIfam" id="TIGR03723">
    <property type="entry name" value="T6A_TsaD_YgjD"/>
    <property type="match status" value="1"/>
</dbReference>
<protein>
    <recommendedName>
        <fullName evidence="7">tRNA N6-adenosine threonylcarbamoyltransferase</fullName>
        <ecNumber evidence="7">2.3.1.234</ecNumber>
    </recommendedName>
    <alternativeName>
        <fullName evidence="7">N6-L-threonylcarbamoyladenine synthase</fullName>
        <shortName evidence="7">t(6)A synthase</shortName>
    </alternativeName>
    <alternativeName>
        <fullName evidence="7">t(6)A37 threonylcarbamoyladenosine biosynthesis protein TsaD</fullName>
    </alternativeName>
    <alternativeName>
        <fullName evidence="7">tRNA threonylcarbamoyladenosine biosynthesis protein TsaD</fullName>
    </alternativeName>
</protein>
<comment type="subcellular location">
    <subcellularLocation>
        <location evidence="7">Cytoplasm</location>
    </subcellularLocation>
</comment>
<reference evidence="9 10" key="1">
    <citation type="submission" date="2017-07" db="EMBL/GenBank/DDBJ databases">
        <title>Draft Genome Sequences of Select Purple Nonsulfur Bacteria.</title>
        <authorList>
            <person name="Lasarre B."/>
            <person name="Mckinlay J.B."/>
        </authorList>
    </citation>
    <scope>NUCLEOTIDE SEQUENCE [LARGE SCALE GENOMIC DNA]</scope>
    <source>
        <strain evidence="9 10">DSM 11290</strain>
    </source>
</reference>
<keyword evidence="10" id="KW-1185">Reference proteome</keyword>
<keyword evidence="1 7" id="KW-0808">Transferase</keyword>
<dbReference type="GO" id="GO:0005506">
    <property type="term" value="F:iron ion binding"/>
    <property type="evidence" value="ECO:0007669"/>
    <property type="project" value="UniProtKB-UniRule"/>
</dbReference>
<name>A0A327JU23_9HYPH</name>
<keyword evidence="3 7" id="KW-0479">Metal-binding</keyword>
<keyword evidence="2 7" id="KW-0819">tRNA processing</keyword>
<evidence type="ECO:0000256" key="3">
    <source>
        <dbReference type="ARBA" id="ARBA00022723"/>
    </source>
</evidence>
<dbReference type="EMBL" id="NPEV01000026">
    <property type="protein sequence ID" value="RAI26748.1"/>
    <property type="molecule type" value="Genomic_DNA"/>
</dbReference>
<feature type="binding site" evidence="7">
    <location>
        <position position="183"/>
    </location>
    <ligand>
        <name>substrate</name>
    </ligand>
</feature>
<dbReference type="HAMAP" id="MF_01445">
    <property type="entry name" value="TsaD"/>
    <property type="match status" value="1"/>
</dbReference>
<dbReference type="GO" id="GO:0061711">
    <property type="term" value="F:tRNA N(6)-L-threonylcarbamoyladenine synthase activity"/>
    <property type="evidence" value="ECO:0007669"/>
    <property type="project" value="UniProtKB-EC"/>
</dbReference>
<dbReference type="InterPro" id="IPR043129">
    <property type="entry name" value="ATPase_NBD"/>
</dbReference>
<dbReference type="InterPro" id="IPR022450">
    <property type="entry name" value="TsaD"/>
</dbReference>
<organism evidence="9 10">
    <name type="scientific">Rhodobium orientis</name>
    <dbReference type="NCBI Taxonomy" id="34017"/>
    <lineage>
        <taxon>Bacteria</taxon>
        <taxon>Pseudomonadati</taxon>
        <taxon>Pseudomonadota</taxon>
        <taxon>Alphaproteobacteria</taxon>
        <taxon>Hyphomicrobiales</taxon>
        <taxon>Rhodobiaceae</taxon>
        <taxon>Rhodobium</taxon>
    </lineage>
</organism>
<dbReference type="AlphaFoldDB" id="A0A327JU23"/>
<evidence type="ECO:0000313" key="9">
    <source>
        <dbReference type="EMBL" id="RAI26748.1"/>
    </source>
</evidence>
<feature type="binding site" evidence="7">
    <location>
        <position position="310"/>
    </location>
    <ligand>
        <name>Fe cation</name>
        <dbReference type="ChEBI" id="CHEBI:24875"/>
    </ligand>
</feature>
<proteinExistence type="inferred from homology"/>
<dbReference type="Proteomes" id="UP000249299">
    <property type="component" value="Unassembled WGS sequence"/>
</dbReference>
<accession>A0A327JU23</accession>
<comment type="catalytic activity">
    <reaction evidence="6 7">
        <text>L-threonylcarbamoyladenylate + adenosine(37) in tRNA = N(6)-L-threonylcarbamoyladenosine(37) in tRNA + AMP + H(+)</text>
        <dbReference type="Rhea" id="RHEA:37059"/>
        <dbReference type="Rhea" id="RHEA-COMP:10162"/>
        <dbReference type="Rhea" id="RHEA-COMP:10163"/>
        <dbReference type="ChEBI" id="CHEBI:15378"/>
        <dbReference type="ChEBI" id="CHEBI:73682"/>
        <dbReference type="ChEBI" id="CHEBI:74411"/>
        <dbReference type="ChEBI" id="CHEBI:74418"/>
        <dbReference type="ChEBI" id="CHEBI:456215"/>
        <dbReference type="EC" id="2.3.1.234"/>
    </reaction>
</comment>
<dbReference type="PANTHER" id="PTHR11735">
    <property type="entry name" value="TRNA N6-ADENOSINE THREONYLCARBAMOYLTRANSFERASE"/>
    <property type="match status" value="1"/>
</dbReference>